<dbReference type="EMBL" id="FQUS01000010">
    <property type="protein sequence ID" value="SHF56673.1"/>
    <property type="molecule type" value="Genomic_DNA"/>
</dbReference>
<dbReference type="NCBIfam" id="NF006426">
    <property type="entry name" value="PRK08674.1-6"/>
    <property type="match status" value="1"/>
</dbReference>
<protein>
    <submittedName>
        <fullName evidence="4">Bifunctional phosphoglucose/phosphomannose isomerase</fullName>
    </submittedName>
</protein>
<comment type="similarity">
    <text evidence="1">Belongs to the PGI/PMI family.</text>
</comment>
<evidence type="ECO:0000313" key="4">
    <source>
        <dbReference type="EMBL" id="SHF56673.1"/>
    </source>
</evidence>
<sequence length="348" mass="39409">MDLSLIQSIDTQNMWSFLEAFPKQWEEARAQTEEIEFTIDADRVRTICFVGMGGSAIGADLIRAYCYDSCPYPIQMLRHYELPRWVDEHTLIIGCSYSGNTEETLTAVDRARARGAQAMAVTSGGALMLKAAKEGFDYIKIPGGLTPRAALGYNFVPLFRICQYLDIINEDEAEALEETNQLLAEQNGLLANSEDNEALSLAEKLDDTLPIVYSDSTMLEPVNLRWREQFEENAKTLAYGNTLPEMTHNEIVGWERIVHLTGRLSVIMLVDREDNERVKQRMKIVEELIKDQTASLHLFETRGKSRLARMFSLIQLADWTSFYLAILNSTDPTPVAKIDLLKRKLAEA</sequence>
<evidence type="ECO:0000256" key="1">
    <source>
        <dbReference type="ARBA" id="ARBA00010523"/>
    </source>
</evidence>
<dbReference type="CDD" id="cd05637">
    <property type="entry name" value="SIS_PGI_PMI_2"/>
    <property type="match status" value="1"/>
</dbReference>
<dbReference type="OrthoDB" id="9771734at2"/>
<name>A0A1M5CPP6_9BACT</name>
<dbReference type="Gene3D" id="3.40.50.10490">
    <property type="entry name" value="Glucose-6-phosphate isomerase like protein, domain 1"/>
    <property type="match status" value="2"/>
</dbReference>
<dbReference type="InterPro" id="IPR046348">
    <property type="entry name" value="SIS_dom_sf"/>
</dbReference>
<keyword evidence="2 4" id="KW-0413">Isomerase</keyword>
<feature type="domain" description="SIS" evidence="3">
    <location>
        <begin position="35"/>
        <end position="178"/>
    </location>
</feature>
<dbReference type="Pfam" id="PF10432">
    <property type="entry name" value="bact-PGI_C"/>
    <property type="match status" value="1"/>
</dbReference>
<evidence type="ECO:0000259" key="3">
    <source>
        <dbReference type="PROSITE" id="PS51464"/>
    </source>
</evidence>
<accession>A0A1M5CPP6</accession>
<dbReference type="Proteomes" id="UP000184041">
    <property type="component" value="Unassembled WGS sequence"/>
</dbReference>
<dbReference type="GO" id="GO:0004347">
    <property type="term" value="F:glucose-6-phosphate isomerase activity"/>
    <property type="evidence" value="ECO:0007669"/>
    <property type="project" value="InterPro"/>
</dbReference>
<dbReference type="AlphaFoldDB" id="A0A1M5CPP6"/>
<keyword evidence="5" id="KW-1185">Reference proteome</keyword>
<dbReference type="SUPFAM" id="SSF53697">
    <property type="entry name" value="SIS domain"/>
    <property type="match status" value="1"/>
</dbReference>
<dbReference type="PROSITE" id="PS51464">
    <property type="entry name" value="SIS"/>
    <property type="match status" value="1"/>
</dbReference>
<dbReference type="GO" id="GO:1901135">
    <property type="term" value="P:carbohydrate derivative metabolic process"/>
    <property type="evidence" value="ECO:0007669"/>
    <property type="project" value="InterPro"/>
</dbReference>
<reference evidence="4 5" key="1">
    <citation type="submission" date="2016-11" db="EMBL/GenBank/DDBJ databases">
        <authorList>
            <person name="Jaros S."/>
            <person name="Januszkiewicz K."/>
            <person name="Wedrychowicz H."/>
        </authorList>
    </citation>
    <scope>NUCLEOTIDE SEQUENCE [LARGE SCALE GENOMIC DNA]</scope>
    <source>
        <strain evidence="4 5">DSM 21986</strain>
    </source>
</reference>
<dbReference type="GO" id="GO:0004476">
    <property type="term" value="F:mannose-6-phosphate isomerase activity"/>
    <property type="evidence" value="ECO:0007669"/>
    <property type="project" value="InterPro"/>
</dbReference>
<dbReference type="GO" id="GO:0097367">
    <property type="term" value="F:carbohydrate derivative binding"/>
    <property type="evidence" value="ECO:0007669"/>
    <property type="project" value="InterPro"/>
</dbReference>
<dbReference type="CDD" id="cd05017">
    <property type="entry name" value="SIS_PGI_PMI_1"/>
    <property type="match status" value="1"/>
</dbReference>
<dbReference type="InterPro" id="IPR019490">
    <property type="entry name" value="Glu6P/Mann6P_isomerase_C"/>
</dbReference>
<organism evidence="4 5">
    <name type="scientific">Fodinibius roseus</name>
    <dbReference type="NCBI Taxonomy" id="1194090"/>
    <lineage>
        <taxon>Bacteria</taxon>
        <taxon>Pseudomonadati</taxon>
        <taxon>Balneolota</taxon>
        <taxon>Balneolia</taxon>
        <taxon>Balneolales</taxon>
        <taxon>Balneolaceae</taxon>
        <taxon>Fodinibius</taxon>
    </lineage>
</organism>
<evidence type="ECO:0000313" key="5">
    <source>
        <dbReference type="Proteomes" id="UP000184041"/>
    </source>
</evidence>
<dbReference type="NCBIfam" id="TIGR02128">
    <property type="entry name" value="G6PI_arch"/>
    <property type="match status" value="1"/>
</dbReference>
<dbReference type="InterPro" id="IPR001347">
    <property type="entry name" value="SIS_dom"/>
</dbReference>
<proteinExistence type="inferred from homology"/>
<dbReference type="STRING" id="1194090.SAMN05443144_11047"/>
<dbReference type="RefSeq" id="WP_073063612.1">
    <property type="nucleotide sequence ID" value="NZ_FQUS01000010.1"/>
</dbReference>
<dbReference type="NCBIfam" id="NF006423">
    <property type="entry name" value="PRK08674.1-2"/>
    <property type="match status" value="1"/>
</dbReference>
<dbReference type="InterPro" id="IPR035484">
    <property type="entry name" value="SIS_PGI/PMI_1"/>
</dbReference>
<evidence type="ECO:0000256" key="2">
    <source>
        <dbReference type="ARBA" id="ARBA00023235"/>
    </source>
</evidence>
<dbReference type="GO" id="GO:0005975">
    <property type="term" value="P:carbohydrate metabolic process"/>
    <property type="evidence" value="ECO:0007669"/>
    <property type="project" value="InterPro"/>
</dbReference>
<gene>
    <name evidence="4" type="ORF">SAMN05443144_11047</name>
</gene>